<evidence type="ECO:0000256" key="4">
    <source>
        <dbReference type="ARBA" id="ARBA00022729"/>
    </source>
</evidence>
<dbReference type="Pfam" id="PF01453">
    <property type="entry name" value="B_lectin"/>
    <property type="match status" value="1"/>
</dbReference>
<dbReference type="SMART" id="SM00108">
    <property type="entry name" value="B_lectin"/>
    <property type="match status" value="1"/>
</dbReference>
<dbReference type="InterPro" id="IPR003609">
    <property type="entry name" value="Pan_app"/>
</dbReference>
<dbReference type="Gene3D" id="2.90.10.10">
    <property type="entry name" value="Bulb-type lectin domain"/>
    <property type="match status" value="1"/>
</dbReference>
<evidence type="ECO:0000313" key="11">
    <source>
        <dbReference type="EMBL" id="TVU20059.1"/>
    </source>
</evidence>
<dbReference type="CDD" id="cd01098">
    <property type="entry name" value="PAN_AP_plant"/>
    <property type="match status" value="1"/>
</dbReference>
<keyword evidence="4" id="KW-0732">Signal</keyword>
<dbReference type="PROSITE" id="PS50927">
    <property type="entry name" value="BULB_LECTIN"/>
    <property type="match status" value="1"/>
</dbReference>
<comment type="catalytic activity">
    <reaction evidence="8">
        <text>L-seryl-[protein] + ATP = O-phospho-L-seryl-[protein] + ADP + H(+)</text>
        <dbReference type="Rhea" id="RHEA:17989"/>
        <dbReference type="Rhea" id="RHEA-COMP:9863"/>
        <dbReference type="Rhea" id="RHEA-COMP:11604"/>
        <dbReference type="ChEBI" id="CHEBI:15378"/>
        <dbReference type="ChEBI" id="CHEBI:29999"/>
        <dbReference type="ChEBI" id="CHEBI:30616"/>
        <dbReference type="ChEBI" id="CHEBI:83421"/>
        <dbReference type="ChEBI" id="CHEBI:456216"/>
        <dbReference type="EC" id="2.7.11.1"/>
    </reaction>
</comment>
<evidence type="ECO:0000256" key="7">
    <source>
        <dbReference type="ARBA" id="ARBA00047899"/>
    </source>
</evidence>
<comment type="catalytic activity">
    <reaction evidence="7">
        <text>L-threonyl-[protein] + ATP = O-phospho-L-threonyl-[protein] + ADP + H(+)</text>
        <dbReference type="Rhea" id="RHEA:46608"/>
        <dbReference type="Rhea" id="RHEA-COMP:11060"/>
        <dbReference type="Rhea" id="RHEA-COMP:11605"/>
        <dbReference type="ChEBI" id="CHEBI:15378"/>
        <dbReference type="ChEBI" id="CHEBI:30013"/>
        <dbReference type="ChEBI" id="CHEBI:30616"/>
        <dbReference type="ChEBI" id="CHEBI:61977"/>
        <dbReference type="ChEBI" id="CHEBI:456216"/>
        <dbReference type="EC" id="2.7.11.1"/>
    </reaction>
</comment>
<keyword evidence="12" id="KW-1185">Reference proteome</keyword>
<name>A0A5J9U8K7_9POAL</name>
<dbReference type="PROSITE" id="PS50948">
    <property type="entry name" value="PAN"/>
    <property type="match status" value="1"/>
</dbReference>
<reference evidence="11 12" key="1">
    <citation type="journal article" date="2019" name="Sci. Rep.">
        <title>A high-quality genome of Eragrostis curvula grass provides insights into Poaceae evolution and supports new strategies to enhance forage quality.</title>
        <authorList>
            <person name="Carballo J."/>
            <person name="Santos B.A.C.M."/>
            <person name="Zappacosta D."/>
            <person name="Garbus I."/>
            <person name="Selva J.P."/>
            <person name="Gallo C.A."/>
            <person name="Diaz A."/>
            <person name="Albertini E."/>
            <person name="Caccamo M."/>
            <person name="Echenique V."/>
        </authorList>
    </citation>
    <scope>NUCLEOTIDE SEQUENCE [LARGE SCALE GENOMIC DNA]</scope>
    <source>
        <strain evidence="12">cv. Victoria</strain>
        <tissue evidence="11">Leaf</tissue>
    </source>
</reference>
<protein>
    <recommendedName>
        <fullName evidence="3">non-specific serine/threonine protein kinase</fullName>
        <ecNumber evidence="3">2.7.11.1</ecNumber>
    </recommendedName>
</protein>
<dbReference type="OrthoDB" id="679597at2759"/>
<dbReference type="PANTHER" id="PTHR32444:SF183">
    <property type="entry name" value="APPLE DOMAIN-CONTAINING PROTEIN"/>
    <property type="match status" value="1"/>
</dbReference>
<dbReference type="AlphaFoldDB" id="A0A5J9U8K7"/>
<feature type="non-terminal residue" evidence="11">
    <location>
        <position position="1"/>
    </location>
</feature>
<dbReference type="InterPro" id="IPR035446">
    <property type="entry name" value="SLSG/EP1"/>
</dbReference>
<dbReference type="GO" id="GO:0016020">
    <property type="term" value="C:membrane"/>
    <property type="evidence" value="ECO:0007669"/>
    <property type="project" value="UniProtKB-SubCell"/>
</dbReference>
<dbReference type="CDD" id="cd00028">
    <property type="entry name" value="B_lectin"/>
    <property type="match status" value="1"/>
</dbReference>
<proteinExistence type="predicted"/>
<keyword evidence="6" id="KW-0675">Receptor</keyword>
<evidence type="ECO:0000256" key="5">
    <source>
        <dbReference type="ARBA" id="ARBA00023157"/>
    </source>
</evidence>
<evidence type="ECO:0000259" key="9">
    <source>
        <dbReference type="PROSITE" id="PS50927"/>
    </source>
</evidence>
<dbReference type="Gramene" id="TVU20059">
    <property type="protein sequence ID" value="TVU20059"/>
    <property type="gene ID" value="EJB05_36246"/>
</dbReference>
<evidence type="ECO:0000313" key="12">
    <source>
        <dbReference type="Proteomes" id="UP000324897"/>
    </source>
</evidence>
<dbReference type="SUPFAM" id="SSF51110">
    <property type="entry name" value="alpha-D-mannose-specific plant lectins"/>
    <property type="match status" value="1"/>
</dbReference>
<accession>A0A5J9U8K7</accession>
<evidence type="ECO:0000256" key="6">
    <source>
        <dbReference type="ARBA" id="ARBA00023170"/>
    </source>
</evidence>
<evidence type="ECO:0000259" key="10">
    <source>
        <dbReference type="PROSITE" id="PS50948"/>
    </source>
</evidence>
<evidence type="ECO:0000256" key="8">
    <source>
        <dbReference type="ARBA" id="ARBA00048679"/>
    </source>
</evidence>
<gene>
    <name evidence="11" type="ORF">EJB05_36246</name>
</gene>
<comment type="caution">
    <text evidence="11">The sequence shown here is derived from an EMBL/GenBank/DDBJ whole genome shotgun (WGS) entry which is preliminary data.</text>
</comment>
<dbReference type="Proteomes" id="UP000324897">
    <property type="component" value="Chromosome 7"/>
</dbReference>
<dbReference type="PANTHER" id="PTHR32444">
    <property type="entry name" value="BULB-TYPE LECTIN DOMAIN-CONTAINING PROTEIN"/>
    <property type="match status" value="1"/>
</dbReference>
<sequence length="423" mass="45609">MGNETLVSGSGSFVLGFFTPPGSDQTYLGVWYARVTPCTVVWVANPDKALSGSVEENAGASVLINDTDGSFAIMSPNAIPFWRVESRGYVISGAKLLDNGNLLVYGSLGYALWQGFDHPWGTVLPGMRVGSGLDLLPPGANSTLQTWRIPSDPWPPSPVALKLDTSGAVPELFVWNGSTKVWRSGPWDGTRFTGVRDDATNLSFVNDNEGVAFGFQAHNSNTLSRLFLNASGDAGSGLLQRWTWSESEAGGAWNLEWYAPRDQCDAVSLCGPNSVCNANSVPLCSCLQGFTPRSSPPVWDGCGRKTGLDCAYGTDEFAVVRHAKVPETTSAAVVQGATSLEQCRQRCLRNCFCTAYASLNASSCIRWTGDLGDLRVFPDSGQDLYVRVAATDFSTLRFTRAHANIVLRVYSSTDHPMLFLRIG</sequence>
<dbReference type="InterPro" id="IPR036426">
    <property type="entry name" value="Bulb-type_lectin_dom_sf"/>
</dbReference>
<keyword evidence="5" id="KW-1015">Disulfide bond</keyword>
<dbReference type="InterPro" id="IPR000858">
    <property type="entry name" value="S_locus_glycoprot_dom"/>
</dbReference>
<evidence type="ECO:0000256" key="2">
    <source>
        <dbReference type="ARBA" id="ARBA00004479"/>
    </source>
</evidence>
<dbReference type="PIRSF" id="PIRSF002686">
    <property type="entry name" value="SLG"/>
    <property type="match status" value="1"/>
</dbReference>
<dbReference type="SMART" id="SM00473">
    <property type="entry name" value="PAN_AP"/>
    <property type="match status" value="1"/>
</dbReference>
<comment type="function">
    <text evidence="1">Involved in sporophytic self-incompatibility system (the inability of flowering plants to achieve self-fertilization).</text>
</comment>
<evidence type="ECO:0000256" key="1">
    <source>
        <dbReference type="ARBA" id="ARBA00003061"/>
    </source>
</evidence>
<dbReference type="InterPro" id="IPR001480">
    <property type="entry name" value="Bulb-type_lectin_dom"/>
</dbReference>
<dbReference type="EC" id="2.7.11.1" evidence="3"/>
<dbReference type="GO" id="GO:0051707">
    <property type="term" value="P:response to other organism"/>
    <property type="evidence" value="ECO:0007669"/>
    <property type="project" value="UniProtKB-ARBA"/>
</dbReference>
<dbReference type="GO" id="GO:0048544">
    <property type="term" value="P:recognition of pollen"/>
    <property type="evidence" value="ECO:0007669"/>
    <property type="project" value="InterPro"/>
</dbReference>
<dbReference type="Pfam" id="PF00954">
    <property type="entry name" value="S_locus_glycop"/>
    <property type="match status" value="1"/>
</dbReference>
<dbReference type="EMBL" id="RWGY01000029">
    <property type="protein sequence ID" value="TVU20059.1"/>
    <property type="molecule type" value="Genomic_DNA"/>
</dbReference>
<feature type="domain" description="Bulb-type lectin" evidence="9">
    <location>
        <begin position="1"/>
        <end position="117"/>
    </location>
</feature>
<dbReference type="Pfam" id="PF08276">
    <property type="entry name" value="PAN_2"/>
    <property type="match status" value="1"/>
</dbReference>
<organism evidence="11 12">
    <name type="scientific">Eragrostis curvula</name>
    <name type="common">weeping love grass</name>
    <dbReference type="NCBI Taxonomy" id="38414"/>
    <lineage>
        <taxon>Eukaryota</taxon>
        <taxon>Viridiplantae</taxon>
        <taxon>Streptophyta</taxon>
        <taxon>Embryophyta</taxon>
        <taxon>Tracheophyta</taxon>
        <taxon>Spermatophyta</taxon>
        <taxon>Magnoliopsida</taxon>
        <taxon>Liliopsida</taxon>
        <taxon>Poales</taxon>
        <taxon>Poaceae</taxon>
        <taxon>PACMAD clade</taxon>
        <taxon>Chloridoideae</taxon>
        <taxon>Eragrostideae</taxon>
        <taxon>Eragrostidinae</taxon>
        <taxon>Eragrostis</taxon>
    </lineage>
</organism>
<evidence type="ECO:0000256" key="3">
    <source>
        <dbReference type="ARBA" id="ARBA00012513"/>
    </source>
</evidence>
<feature type="domain" description="Apple" evidence="10">
    <location>
        <begin position="310"/>
        <end position="389"/>
    </location>
</feature>
<dbReference type="GO" id="GO:0004674">
    <property type="term" value="F:protein serine/threonine kinase activity"/>
    <property type="evidence" value="ECO:0007669"/>
    <property type="project" value="UniProtKB-EC"/>
</dbReference>
<comment type="subcellular location">
    <subcellularLocation>
        <location evidence="2">Membrane</location>
        <topology evidence="2">Single-pass type I membrane protein</topology>
    </subcellularLocation>
</comment>